<proteinExistence type="predicted"/>
<reference evidence="1 2" key="1">
    <citation type="submission" date="2020-10" db="EMBL/GenBank/DDBJ databases">
        <title>Plant Genome Project.</title>
        <authorList>
            <person name="Zhang R.-G."/>
        </authorList>
    </citation>
    <scope>NUCLEOTIDE SEQUENCE [LARGE SCALE GENOMIC DNA]</scope>
    <source>
        <strain evidence="1">FAFU-HL-1</strain>
        <tissue evidence="1">Leaf</tissue>
    </source>
</reference>
<name>A0A835KCT9_9ROSI</name>
<dbReference type="Proteomes" id="UP000657918">
    <property type="component" value="Chromosome 4"/>
</dbReference>
<protein>
    <submittedName>
        <fullName evidence="1">Uncharacterized protein</fullName>
    </submittedName>
</protein>
<evidence type="ECO:0000313" key="2">
    <source>
        <dbReference type="Proteomes" id="UP000657918"/>
    </source>
</evidence>
<organism evidence="1 2">
    <name type="scientific">Salix dunnii</name>
    <dbReference type="NCBI Taxonomy" id="1413687"/>
    <lineage>
        <taxon>Eukaryota</taxon>
        <taxon>Viridiplantae</taxon>
        <taxon>Streptophyta</taxon>
        <taxon>Embryophyta</taxon>
        <taxon>Tracheophyta</taxon>
        <taxon>Spermatophyta</taxon>
        <taxon>Magnoliopsida</taxon>
        <taxon>eudicotyledons</taxon>
        <taxon>Gunneridae</taxon>
        <taxon>Pentapetalae</taxon>
        <taxon>rosids</taxon>
        <taxon>fabids</taxon>
        <taxon>Malpighiales</taxon>
        <taxon>Salicaceae</taxon>
        <taxon>Saliceae</taxon>
        <taxon>Salix</taxon>
    </lineage>
</organism>
<dbReference type="AlphaFoldDB" id="A0A835KCT9"/>
<gene>
    <name evidence="1" type="ORF">SADUNF_Sadunf04G0020100</name>
</gene>
<accession>A0A835KCT9</accession>
<keyword evidence="2" id="KW-1185">Reference proteome</keyword>
<evidence type="ECO:0000313" key="1">
    <source>
        <dbReference type="EMBL" id="KAF9683501.1"/>
    </source>
</evidence>
<comment type="caution">
    <text evidence="1">The sequence shown here is derived from an EMBL/GenBank/DDBJ whole genome shotgun (WGS) entry which is preliminary data.</text>
</comment>
<sequence length="70" mass="7835">MVNNKFGLGQFERNWRFGHEVSLIISHRPEILSLEQVVLGFSSYPGSVNVLSLRSIYSNSVSRQASGSHN</sequence>
<dbReference type="EMBL" id="JADGMS010000004">
    <property type="protein sequence ID" value="KAF9683501.1"/>
    <property type="molecule type" value="Genomic_DNA"/>
</dbReference>